<dbReference type="PANTHER" id="PTHR43102">
    <property type="entry name" value="SLR1143 PROTEIN"/>
    <property type="match status" value="1"/>
</dbReference>
<protein>
    <submittedName>
        <fullName evidence="2">GAF domain-containing protein</fullName>
    </submittedName>
</protein>
<dbReference type="RefSeq" id="WP_119556395.1">
    <property type="nucleotide sequence ID" value="NZ_QXMN01000032.1"/>
</dbReference>
<dbReference type="Proteomes" id="UP000265619">
    <property type="component" value="Unassembled WGS sequence"/>
</dbReference>
<dbReference type="Gene3D" id="3.30.450.40">
    <property type="match status" value="1"/>
</dbReference>
<comment type="caution">
    <text evidence="2">The sequence shown here is derived from an EMBL/GenBank/DDBJ whole genome shotgun (WGS) entry which is preliminary data.</text>
</comment>
<evidence type="ECO:0000313" key="3">
    <source>
        <dbReference type="Proteomes" id="UP000265619"/>
    </source>
</evidence>
<accession>A0A9X8D1Y5</accession>
<dbReference type="PANTHER" id="PTHR43102:SF2">
    <property type="entry name" value="GAF DOMAIN-CONTAINING PROTEIN"/>
    <property type="match status" value="1"/>
</dbReference>
<organism evidence="2 3">
    <name type="scientific">Acidovorax cavernicola</name>
    <dbReference type="NCBI Taxonomy" id="1675792"/>
    <lineage>
        <taxon>Bacteria</taxon>
        <taxon>Pseudomonadati</taxon>
        <taxon>Pseudomonadota</taxon>
        <taxon>Betaproteobacteria</taxon>
        <taxon>Burkholderiales</taxon>
        <taxon>Comamonadaceae</taxon>
        <taxon>Acidovorax</taxon>
    </lineage>
</organism>
<sequence>MRNSPQRLAQLRRLALLDTSPQRVFEDLTRTLANSFGVPIAMVNLLDEKRDWFLSCVGLPVAESAAETSFCEVFFGTDDSFVVAEDTARHPAFADHPLVKGPPHVRFYAASRLVLNGQTVGTLCAYDFEPRRLPAHKLAELQALAAAAMELLQRRLDEQAGTNDPDESAGR</sequence>
<reference evidence="2 3" key="1">
    <citation type="submission" date="2018-09" db="EMBL/GenBank/DDBJ databases">
        <title>Acidovorax cavernicola nov. sp. isolated from Gruta de las Maravillas (Aracena, Spain).</title>
        <authorList>
            <person name="Jurado V."/>
            <person name="Gutierrez-Patricio S."/>
            <person name="Gonzalez-Pimentel J.L."/>
            <person name="Miller A.Z."/>
            <person name="Laiz L."/>
            <person name="Saiz-Jimenez C."/>
        </authorList>
    </citation>
    <scope>NUCLEOTIDE SEQUENCE [LARGE SCALE GENOMIC DNA]</scope>
    <source>
        <strain evidence="2 3">1011MAR4D40.2</strain>
    </source>
</reference>
<dbReference type="OrthoDB" id="9803824at2"/>
<keyword evidence="3" id="KW-1185">Reference proteome</keyword>
<name>A0A9X8D1Y5_9BURK</name>
<dbReference type="InterPro" id="IPR029016">
    <property type="entry name" value="GAF-like_dom_sf"/>
</dbReference>
<feature type="domain" description="GAF" evidence="1">
    <location>
        <begin position="20"/>
        <end position="161"/>
    </location>
</feature>
<evidence type="ECO:0000259" key="1">
    <source>
        <dbReference type="SMART" id="SM00065"/>
    </source>
</evidence>
<dbReference type="EMBL" id="QXMN01000032">
    <property type="protein sequence ID" value="RIX76416.1"/>
    <property type="molecule type" value="Genomic_DNA"/>
</dbReference>
<dbReference type="InterPro" id="IPR003018">
    <property type="entry name" value="GAF"/>
</dbReference>
<dbReference type="AlphaFoldDB" id="A0A9X8D1Y5"/>
<dbReference type="Pfam" id="PF01590">
    <property type="entry name" value="GAF"/>
    <property type="match status" value="1"/>
</dbReference>
<gene>
    <name evidence="2" type="ORF">D3H34_22085</name>
</gene>
<proteinExistence type="predicted"/>
<dbReference type="SMART" id="SM00065">
    <property type="entry name" value="GAF"/>
    <property type="match status" value="1"/>
</dbReference>
<dbReference type="SUPFAM" id="SSF55781">
    <property type="entry name" value="GAF domain-like"/>
    <property type="match status" value="1"/>
</dbReference>
<evidence type="ECO:0000313" key="2">
    <source>
        <dbReference type="EMBL" id="RIX76416.1"/>
    </source>
</evidence>